<dbReference type="SUPFAM" id="SSF50199">
    <property type="entry name" value="Staphylococcal nuclease"/>
    <property type="match status" value="1"/>
</dbReference>
<gene>
    <name evidence="3" type="ORF">GGR16_004273</name>
</gene>
<dbReference type="Gene3D" id="2.40.50.90">
    <property type="match status" value="1"/>
</dbReference>
<feature type="signal peptide" evidence="1">
    <location>
        <begin position="1"/>
        <end position="30"/>
    </location>
</feature>
<dbReference type="InterPro" id="IPR035437">
    <property type="entry name" value="SNase_OB-fold_sf"/>
</dbReference>
<dbReference type="RefSeq" id="WP_019403780.1">
    <property type="nucleotide sequence ID" value="NZ_JACIEN010000006.1"/>
</dbReference>
<reference evidence="3 4" key="1">
    <citation type="submission" date="2020-08" db="EMBL/GenBank/DDBJ databases">
        <title>Genomic Encyclopedia of Type Strains, Phase IV (KMG-IV): sequencing the most valuable type-strain genomes for metagenomic binning, comparative biology and taxonomic classification.</title>
        <authorList>
            <person name="Goeker M."/>
        </authorList>
    </citation>
    <scope>NUCLEOTIDE SEQUENCE [LARGE SCALE GENOMIC DNA]</scope>
    <source>
        <strain evidence="3 4">DSM 103737</strain>
    </source>
</reference>
<feature type="chain" id="PRO_5032909216" description="TNase-like domain-containing protein" evidence="1">
    <location>
        <begin position="31"/>
        <end position="289"/>
    </location>
</feature>
<protein>
    <recommendedName>
        <fullName evidence="2">TNase-like domain-containing protein</fullName>
    </recommendedName>
</protein>
<keyword evidence="4" id="KW-1185">Reference proteome</keyword>
<accession>A0A840C8M7</accession>
<keyword evidence="1" id="KW-0732">Signal</keyword>
<dbReference type="EMBL" id="JACIEN010000006">
    <property type="protein sequence ID" value="MBB4019226.1"/>
    <property type="molecule type" value="Genomic_DNA"/>
</dbReference>
<proteinExistence type="predicted"/>
<evidence type="ECO:0000256" key="1">
    <source>
        <dbReference type="SAM" id="SignalP"/>
    </source>
</evidence>
<dbReference type="Proteomes" id="UP000577362">
    <property type="component" value="Unassembled WGS sequence"/>
</dbReference>
<name>A0A840C8M7_9HYPH</name>
<feature type="domain" description="TNase-like" evidence="2">
    <location>
        <begin position="96"/>
        <end position="180"/>
    </location>
</feature>
<dbReference type="InterPro" id="IPR016071">
    <property type="entry name" value="Staphylococal_nuclease_OB-fold"/>
</dbReference>
<sequence length="289" mass="30729">MILEIAARQMLHVGIAGSLAALLASTSVAAAASCAGQAAGPVRIAAVTRHGDLGLDDGRMVRLAGILLPQEGPAAEAWRGRLATLAGEDVALAAIGAGTDRWGRNVASILVGKNLSAAWDVFPQRASTDAEGASDVMMLEELLVRNGLARVWPQYGVKDCIPALLTAETEARREVRGLWREAEHAVRQADDLEALAALAGRFAIVEGIVVSVGERSARTYLNFGRRWSEDMTVTVSKPIWRIMRAAGLTAASLEGRRVRVRGVVELRGGPLIEVTRAEDVERIEVAGTE</sequence>
<comment type="caution">
    <text evidence="3">The sequence shown here is derived from an EMBL/GenBank/DDBJ whole genome shotgun (WGS) entry which is preliminary data.</text>
</comment>
<dbReference type="AlphaFoldDB" id="A0A840C8M7"/>
<organism evidence="3 4">
    <name type="scientific">Chelatococcus caeni</name>
    <dbReference type="NCBI Taxonomy" id="1348468"/>
    <lineage>
        <taxon>Bacteria</taxon>
        <taxon>Pseudomonadati</taxon>
        <taxon>Pseudomonadota</taxon>
        <taxon>Alphaproteobacteria</taxon>
        <taxon>Hyphomicrobiales</taxon>
        <taxon>Chelatococcaceae</taxon>
        <taxon>Chelatococcus</taxon>
    </lineage>
</organism>
<dbReference type="Pfam" id="PF00565">
    <property type="entry name" value="SNase"/>
    <property type="match status" value="1"/>
</dbReference>
<evidence type="ECO:0000259" key="2">
    <source>
        <dbReference type="Pfam" id="PF00565"/>
    </source>
</evidence>
<evidence type="ECO:0000313" key="3">
    <source>
        <dbReference type="EMBL" id="MBB4019226.1"/>
    </source>
</evidence>
<evidence type="ECO:0000313" key="4">
    <source>
        <dbReference type="Proteomes" id="UP000577362"/>
    </source>
</evidence>